<feature type="transmembrane region" description="Helical" evidence="8">
    <location>
        <begin position="176"/>
        <end position="195"/>
    </location>
</feature>
<dbReference type="RefSeq" id="WP_345436322.1">
    <property type="nucleotide sequence ID" value="NZ_BAABKO010000001.1"/>
</dbReference>
<feature type="transmembrane region" description="Helical" evidence="8">
    <location>
        <begin position="283"/>
        <end position="306"/>
    </location>
</feature>
<organism evidence="10 11">
    <name type="scientific">Microbacterium gilvum</name>
    <dbReference type="NCBI Taxonomy" id="1336204"/>
    <lineage>
        <taxon>Bacteria</taxon>
        <taxon>Bacillati</taxon>
        <taxon>Actinomycetota</taxon>
        <taxon>Actinomycetes</taxon>
        <taxon>Micrococcales</taxon>
        <taxon>Microbacteriaceae</taxon>
        <taxon>Microbacterium</taxon>
    </lineage>
</organism>
<feature type="transmembrane region" description="Helical" evidence="8">
    <location>
        <begin position="122"/>
        <end position="140"/>
    </location>
</feature>
<evidence type="ECO:0000256" key="4">
    <source>
        <dbReference type="ARBA" id="ARBA00022475"/>
    </source>
</evidence>
<name>A0ABP8ZVQ3_9MICO</name>
<proteinExistence type="inferred from homology"/>
<keyword evidence="7 8" id="KW-0472">Membrane</keyword>
<feature type="transmembrane region" description="Helical" evidence="8">
    <location>
        <begin position="66"/>
        <end position="83"/>
    </location>
</feature>
<dbReference type="PRINTS" id="PR01036">
    <property type="entry name" value="TCRTETB"/>
</dbReference>
<feature type="transmembrane region" description="Helical" evidence="8">
    <location>
        <begin position="241"/>
        <end position="262"/>
    </location>
</feature>
<dbReference type="Pfam" id="PF07690">
    <property type="entry name" value="MFS_1"/>
    <property type="match status" value="1"/>
</dbReference>
<dbReference type="Gene3D" id="1.20.1250.20">
    <property type="entry name" value="MFS general substrate transporter like domains"/>
    <property type="match status" value="1"/>
</dbReference>
<dbReference type="InterPro" id="IPR020846">
    <property type="entry name" value="MFS_dom"/>
</dbReference>
<dbReference type="InterPro" id="IPR036259">
    <property type="entry name" value="MFS_trans_sf"/>
</dbReference>
<evidence type="ECO:0000313" key="11">
    <source>
        <dbReference type="Proteomes" id="UP001501645"/>
    </source>
</evidence>
<evidence type="ECO:0000256" key="7">
    <source>
        <dbReference type="ARBA" id="ARBA00023136"/>
    </source>
</evidence>
<feature type="transmembrane region" description="Helical" evidence="8">
    <location>
        <begin position="318"/>
        <end position="339"/>
    </location>
</feature>
<dbReference type="EMBL" id="BAABKO010000001">
    <property type="protein sequence ID" value="GAA4767555.1"/>
    <property type="molecule type" value="Genomic_DNA"/>
</dbReference>
<feature type="transmembrane region" description="Helical" evidence="8">
    <location>
        <begin position="351"/>
        <end position="370"/>
    </location>
</feature>
<dbReference type="PANTHER" id="PTHR42718:SF9">
    <property type="entry name" value="MAJOR FACILITATOR SUPERFAMILY MULTIDRUG TRANSPORTER MFSC"/>
    <property type="match status" value="1"/>
</dbReference>
<dbReference type="InterPro" id="IPR011701">
    <property type="entry name" value="MFS"/>
</dbReference>
<comment type="similarity">
    <text evidence="2">Belongs to the major facilitator superfamily. EmrB family.</text>
</comment>
<evidence type="ECO:0000256" key="1">
    <source>
        <dbReference type="ARBA" id="ARBA00004651"/>
    </source>
</evidence>
<dbReference type="NCBIfam" id="TIGR00711">
    <property type="entry name" value="efflux_EmrB"/>
    <property type="match status" value="1"/>
</dbReference>
<evidence type="ECO:0000313" key="10">
    <source>
        <dbReference type="EMBL" id="GAA4767555.1"/>
    </source>
</evidence>
<evidence type="ECO:0000259" key="9">
    <source>
        <dbReference type="PROSITE" id="PS50850"/>
    </source>
</evidence>
<feature type="transmembrane region" description="Helical" evidence="8">
    <location>
        <begin position="376"/>
        <end position="401"/>
    </location>
</feature>
<evidence type="ECO:0000256" key="6">
    <source>
        <dbReference type="ARBA" id="ARBA00022989"/>
    </source>
</evidence>
<keyword evidence="5 8" id="KW-0812">Transmembrane</keyword>
<protein>
    <submittedName>
        <fullName evidence="10">DHA2 family efflux MFS transporter permease subunit</fullName>
    </submittedName>
</protein>
<dbReference type="SUPFAM" id="SSF103473">
    <property type="entry name" value="MFS general substrate transporter"/>
    <property type="match status" value="1"/>
</dbReference>
<evidence type="ECO:0000256" key="3">
    <source>
        <dbReference type="ARBA" id="ARBA00022448"/>
    </source>
</evidence>
<comment type="subcellular location">
    <subcellularLocation>
        <location evidence="1">Cell membrane</location>
        <topology evidence="1">Multi-pass membrane protein</topology>
    </subcellularLocation>
</comment>
<keyword evidence="11" id="KW-1185">Reference proteome</keyword>
<dbReference type="PROSITE" id="PS50850">
    <property type="entry name" value="MFS"/>
    <property type="match status" value="1"/>
</dbReference>
<feature type="transmembrane region" description="Helical" evidence="8">
    <location>
        <begin position="422"/>
        <end position="439"/>
    </location>
</feature>
<keyword evidence="3" id="KW-0813">Transport</keyword>
<feature type="transmembrane region" description="Helical" evidence="8">
    <location>
        <begin position="152"/>
        <end position="170"/>
    </location>
</feature>
<dbReference type="CDD" id="cd17503">
    <property type="entry name" value="MFS_LmrB_MDR_like"/>
    <property type="match status" value="1"/>
</dbReference>
<keyword evidence="4" id="KW-1003">Cell membrane</keyword>
<feature type="transmembrane region" description="Helical" evidence="8">
    <location>
        <begin position="207"/>
        <end position="229"/>
    </location>
</feature>
<evidence type="ECO:0000256" key="2">
    <source>
        <dbReference type="ARBA" id="ARBA00008537"/>
    </source>
</evidence>
<sequence>MTSTDTGAIRAQQQQGIDPRGMRVIWLLLIAAFVAILNETTMGIAIPHLNEDLGLAPELGQWLTSAFMLTMAVVIPTTGFLLQRFTTRQIFLAAMTAFSLGTLVCLVAPGFVLLLAGRVVQALGTGIMMPLLMTTMMNVVPAHSRGRMMGRVGLVISLAPAIGPTLSGAVLETLSWRWLFAIILPIAIVALVVGGKWMTNLGETRKAPIDVLSIILSALAFGGIVYGLSQFGGHSGDGASSSTTVGVVVLVLGVAFLALFVWRQLVLQRVDDALLDLRVFRSANFTVSVVIMSIIALSMFGTLTLLPQYLQNVAGLDALQSGLVLLPGSVLMGVLGPFMGRIYDARGPKTLLVPGTIIVAGALFFYSTVTEHTPEWVLILVQTAMSVGMAASFTPLFSASLGSLERHLYSHGSAVLNTLQQVAGAAGVAILIATYSGILHAGEAAGLSTPVAGAPGARMAFLIAALISLVAVVLAFFVRRPADQEAGGFPGH</sequence>
<feature type="transmembrane region" description="Helical" evidence="8">
    <location>
        <begin position="24"/>
        <end position="46"/>
    </location>
</feature>
<feature type="transmembrane region" description="Helical" evidence="8">
    <location>
        <begin position="459"/>
        <end position="478"/>
    </location>
</feature>
<evidence type="ECO:0000256" key="5">
    <source>
        <dbReference type="ARBA" id="ARBA00022692"/>
    </source>
</evidence>
<dbReference type="InterPro" id="IPR004638">
    <property type="entry name" value="EmrB-like"/>
</dbReference>
<dbReference type="Proteomes" id="UP001501645">
    <property type="component" value="Unassembled WGS sequence"/>
</dbReference>
<feature type="domain" description="Major facilitator superfamily (MFS) profile" evidence="9">
    <location>
        <begin position="24"/>
        <end position="483"/>
    </location>
</feature>
<reference evidence="11" key="1">
    <citation type="journal article" date="2019" name="Int. J. Syst. Evol. Microbiol.">
        <title>The Global Catalogue of Microorganisms (GCM) 10K type strain sequencing project: providing services to taxonomists for standard genome sequencing and annotation.</title>
        <authorList>
            <consortium name="The Broad Institute Genomics Platform"/>
            <consortium name="The Broad Institute Genome Sequencing Center for Infectious Disease"/>
            <person name="Wu L."/>
            <person name="Ma J."/>
        </authorList>
    </citation>
    <scope>NUCLEOTIDE SEQUENCE [LARGE SCALE GENOMIC DNA]</scope>
    <source>
        <strain evidence="11">JCM 18537</strain>
    </source>
</reference>
<dbReference type="Gene3D" id="1.20.1720.10">
    <property type="entry name" value="Multidrug resistance protein D"/>
    <property type="match status" value="1"/>
</dbReference>
<accession>A0ABP8ZVQ3</accession>
<feature type="transmembrane region" description="Helical" evidence="8">
    <location>
        <begin position="90"/>
        <end position="116"/>
    </location>
</feature>
<dbReference type="PANTHER" id="PTHR42718">
    <property type="entry name" value="MAJOR FACILITATOR SUPERFAMILY MULTIDRUG TRANSPORTER MFSC"/>
    <property type="match status" value="1"/>
</dbReference>
<evidence type="ECO:0000256" key="8">
    <source>
        <dbReference type="SAM" id="Phobius"/>
    </source>
</evidence>
<keyword evidence="6 8" id="KW-1133">Transmembrane helix</keyword>
<comment type="caution">
    <text evidence="10">The sequence shown here is derived from an EMBL/GenBank/DDBJ whole genome shotgun (WGS) entry which is preliminary data.</text>
</comment>
<gene>
    <name evidence="10" type="ORF">GCM10023351_08730</name>
</gene>